<feature type="non-terminal residue" evidence="1">
    <location>
        <position position="146"/>
    </location>
</feature>
<accession>A0AAN6M1J9</accession>
<dbReference type="GO" id="GO:0003877">
    <property type="term" value="F:ATP:ADP adenylyltransferase activity"/>
    <property type="evidence" value="ECO:0007669"/>
    <property type="project" value="InterPro"/>
</dbReference>
<evidence type="ECO:0000313" key="2">
    <source>
        <dbReference type="Proteomes" id="UP001280581"/>
    </source>
</evidence>
<evidence type="ECO:0000313" key="1">
    <source>
        <dbReference type="EMBL" id="KAK3214063.1"/>
    </source>
</evidence>
<keyword evidence="2" id="KW-1185">Reference proteome</keyword>
<dbReference type="AlphaFoldDB" id="A0AAN6M1J9"/>
<reference evidence="1 2" key="1">
    <citation type="submission" date="2021-02" db="EMBL/GenBank/DDBJ databases">
        <title>Genome assembly of Pseudopithomyces chartarum.</title>
        <authorList>
            <person name="Jauregui R."/>
            <person name="Singh J."/>
            <person name="Voisey C."/>
        </authorList>
    </citation>
    <scope>NUCLEOTIDE SEQUENCE [LARGE SCALE GENOMIC DNA]</scope>
    <source>
        <strain evidence="1 2">AGR01</strain>
    </source>
</reference>
<dbReference type="InterPro" id="IPR009163">
    <property type="entry name" value="Ap4A_phos1/2"/>
</dbReference>
<organism evidence="1 2">
    <name type="scientific">Pseudopithomyces chartarum</name>
    <dbReference type="NCBI Taxonomy" id="1892770"/>
    <lineage>
        <taxon>Eukaryota</taxon>
        <taxon>Fungi</taxon>
        <taxon>Dikarya</taxon>
        <taxon>Ascomycota</taxon>
        <taxon>Pezizomycotina</taxon>
        <taxon>Dothideomycetes</taxon>
        <taxon>Pleosporomycetidae</taxon>
        <taxon>Pleosporales</taxon>
        <taxon>Massarineae</taxon>
        <taxon>Didymosphaeriaceae</taxon>
        <taxon>Pseudopithomyces</taxon>
    </lineage>
</organism>
<dbReference type="InterPro" id="IPR043171">
    <property type="entry name" value="Ap4A_phos1/2-like"/>
</dbReference>
<dbReference type="EMBL" id="WVTA01000004">
    <property type="protein sequence ID" value="KAK3214063.1"/>
    <property type="molecule type" value="Genomic_DNA"/>
</dbReference>
<dbReference type="Proteomes" id="UP001280581">
    <property type="component" value="Unassembled WGS sequence"/>
</dbReference>
<protein>
    <submittedName>
        <fullName evidence="1">Uncharacterized protein</fullName>
    </submittedName>
</protein>
<gene>
    <name evidence="1" type="ORF">GRF29_28g1915963</name>
</gene>
<dbReference type="Gene3D" id="3.30.428.70">
    <property type="match status" value="1"/>
</dbReference>
<dbReference type="PANTHER" id="PTHR38420">
    <property type="entry name" value="AP-4-A PHOSPHORYLASE II"/>
    <property type="match status" value="1"/>
</dbReference>
<sequence>MATQSTIPPKEDIIAAFDQLVTDGVILYGPYRTIERDADGYPLEFRICPIFTKKPHTIGAKLDRTFATTGETIWGPGSDLYCPDPRMKIAVLNQTHDLAFNMFCVDRPQFLLLTLDSWRRQDELLDGDDFEAALQMLRIPGLGDEL</sequence>
<comment type="caution">
    <text evidence="1">The sequence shown here is derived from an EMBL/GenBank/DDBJ whole genome shotgun (WGS) entry which is preliminary data.</text>
</comment>
<dbReference type="GO" id="GO:0009117">
    <property type="term" value="P:nucleotide metabolic process"/>
    <property type="evidence" value="ECO:0007669"/>
    <property type="project" value="InterPro"/>
</dbReference>
<dbReference type="GO" id="GO:0005524">
    <property type="term" value="F:ATP binding"/>
    <property type="evidence" value="ECO:0007669"/>
    <property type="project" value="InterPro"/>
</dbReference>
<proteinExistence type="predicted"/>
<dbReference type="PANTHER" id="PTHR38420:SF1">
    <property type="entry name" value="PUTATIVE (AFU_ORTHOLOGUE AFUA_5G14690)-RELATED"/>
    <property type="match status" value="1"/>
</dbReference>
<name>A0AAN6M1J9_9PLEO</name>